<sequence>MSPRGSNMEDRSNTGVEKYKVAPDQLFPKGQRHEIVTVYPNEIGEQAIPSIEEAEDPKGPEIWDMAEGGEEDEVATERDLNWKLPPPIHQPALEERRSFLWSKGVVTQAHENKDAPK</sequence>
<dbReference type="AlphaFoldDB" id="A0AAV7WRI3"/>
<dbReference type="Proteomes" id="UP001066276">
    <property type="component" value="Chromosome 1_1"/>
</dbReference>
<organism evidence="2 3">
    <name type="scientific">Pleurodeles waltl</name>
    <name type="common">Iberian ribbed newt</name>
    <dbReference type="NCBI Taxonomy" id="8319"/>
    <lineage>
        <taxon>Eukaryota</taxon>
        <taxon>Metazoa</taxon>
        <taxon>Chordata</taxon>
        <taxon>Craniata</taxon>
        <taxon>Vertebrata</taxon>
        <taxon>Euteleostomi</taxon>
        <taxon>Amphibia</taxon>
        <taxon>Batrachia</taxon>
        <taxon>Caudata</taxon>
        <taxon>Salamandroidea</taxon>
        <taxon>Salamandridae</taxon>
        <taxon>Pleurodelinae</taxon>
        <taxon>Pleurodeles</taxon>
    </lineage>
</organism>
<evidence type="ECO:0000313" key="2">
    <source>
        <dbReference type="EMBL" id="KAJ1214539.1"/>
    </source>
</evidence>
<protein>
    <submittedName>
        <fullName evidence="2">Uncharacterized protein</fullName>
    </submittedName>
</protein>
<keyword evidence="3" id="KW-1185">Reference proteome</keyword>
<evidence type="ECO:0000256" key="1">
    <source>
        <dbReference type="SAM" id="MobiDB-lite"/>
    </source>
</evidence>
<accession>A0AAV7WRI3</accession>
<reference evidence="2" key="1">
    <citation type="journal article" date="2022" name="bioRxiv">
        <title>Sequencing and chromosome-scale assembly of the giantPleurodeles waltlgenome.</title>
        <authorList>
            <person name="Brown T."/>
            <person name="Elewa A."/>
            <person name="Iarovenko S."/>
            <person name="Subramanian E."/>
            <person name="Araus A.J."/>
            <person name="Petzold A."/>
            <person name="Susuki M."/>
            <person name="Suzuki K.-i.T."/>
            <person name="Hayashi T."/>
            <person name="Toyoda A."/>
            <person name="Oliveira C."/>
            <person name="Osipova E."/>
            <person name="Leigh N.D."/>
            <person name="Simon A."/>
            <person name="Yun M.H."/>
        </authorList>
    </citation>
    <scope>NUCLEOTIDE SEQUENCE</scope>
    <source>
        <strain evidence="2">20211129_DDA</strain>
        <tissue evidence="2">Liver</tissue>
    </source>
</reference>
<feature type="compositionally biased region" description="Basic and acidic residues" evidence="1">
    <location>
        <begin position="7"/>
        <end position="21"/>
    </location>
</feature>
<gene>
    <name evidence="2" type="ORF">NDU88_002157</name>
</gene>
<proteinExistence type="predicted"/>
<feature type="region of interest" description="Disordered" evidence="1">
    <location>
        <begin position="1"/>
        <end position="25"/>
    </location>
</feature>
<name>A0AAV7WRI3_PLEWA</name>
<comment type="caution">
    <text evidence="2">The sequence shown here is derived from an EMBL/GenBank/DDBJ whole genome shotgun (WGS) entry which is preliminary data.</text>
</comment>
<evidence type="ECO:0000313" key="3">
    <source>
        <dbReference type="Proteomes" id="UP001066276"/>
    </source>
</evidence>
<dbReference type="EMBL" id="JANPWB010000001">
    <property type="protein sequence ID" value="KAJ1214539.1"/>
    <property type="molecule type" value="Genomic_DNA"/>
</dbReference>